<name>A0A075P154_9ALTE</name>
<dbReference type="GO" id="GO:0016755">
    <property type="term" value="F:aminoacyltransferase activity"/>
    <property type="evidence" value="ECO:0007669"/>
    <property type="project" value="InterPro"/>
</dbReference>
<gene>
    <name evidence="8" type="ORF">EP13_13225</name>
</gene>
<keyword evidence="9" id="KW-1185">Reference proteome</keyword>
<dbReference type="GO" id="GO:0071555">
    <property type="term" value="P:cell wall organization"/>
    <property type="evidence" value="ECO:0007669"/>
    <property type="project" value="UniProtKB-KW"/>
</dbReference>
<dbReference type="eggNOG" id="COG5653">
    <property type="taxonomic scope" value="Bacteria"/>
</dbReference>
<dbReference type="KEGG" id="aal:EP13_13225"/>
<dbReference type="InterPro" id="IPR038740">
    <property type="entry name" value="BioF2-like_GNAT_dom"/>
</dbReference>
<reference evidence="8 9" key="1">
    <citation type="submission" date="2014-06" db="EMBL/GenBank/DDBJ databases">
        <title>Genomes of Alteromonas australica, a world apart.</title>
        <authorList>
            <person name="Gonzaga A."/>
            <person name="Lopez-Perez M."/>
            <person name="Rodriguez-Valera F."/>
        </authorList>
    </citation>
    <scope>NUCLEOTIDE SEQUENCE [LARGE SCALE GENOMIC DNA]</scope>
    <source>
        <strain evidence="8 9">H 17</strain>
    </source>
</reference>
<dbReference type="Gene3D" id="3.40.630.30">
    <property type="match status" value="1"/>
</dbReference>
<sequence>MQSDAQLSTASLNDKADWDAYSLTHESTTAYHKYAWLEAVEHAYGHKPLGVIARHPKTQKVVGLFPAVFMKTPFWGKQICALPYCDVGYGIADNAEVLQDMQHFLHTKMANAGCRKLEIRQAESTPPGQDIQAGHKVRMLLSLPESSDTLMASFKSKLRSQIRKAEKNGLTVTLGKTPELLKHFYRVYAVNMRDLGSPVHALGWFESVLAAYDENCIVSVVYKGDMPVGAGLVIINGNKASIPWASTLREFNKLAPNMLLYWSLLAHCADSGIDTFDFGRSSFEEGTYKFKKQWGAVPQPLNWQSLGADNKKLGSDTSPSTSKFRPLMESIWRKLPLEFTIKAGAYVRPYISL</sequence>
<evidence type="ECO:0000256" key="6">
    <source>
        <dbReference type="ARBA" id="ARBA00023316"/>
    </source>
</evidence>
<dbReference type="GO" id="GO:0009252">
    <property type="term" value="P:peptidoglycan biosynthetic process"/>
    <property type="evidence" value="ECO:0007669"/>
    <property type="project" value="UniProtKB-KW"/>
</dbReference>
<keyword evidence="5" id="KW-0012">Acyltransferase</keyword>
<dbReference type="InterPro" id="IPR016181">
    <property type="entry name" value="Acyl_CoA_acyltransferase"/>
</dbReference>
<dbReference type="EMBL" id="CP008849">
    <property type="protein sequence ID" value="AIF99571.1"/>
    <property type="molecule type" value="Genomic_DNA"/>
</dbReference>
<evidence type="ECO:0000256" key="5">
    <source>
        <dbReference type="ARBA" id="ARBA00023315"/>
    </source>
</evidence>
<dbReference type="PROSITE" id="PS51191">
    <property type="entry name" value="FEMABX"/>
    <property type="match status" value="1"/>
</dbReference>
<dbReference type="AlphaFoldDB" id="A0A075P154"/>
<dbReference type="GeneID" id="78255865"/>
<keyword evidence="6" id="KW-0961">Cell wall biogenesis/degradation</keyword>
<evidence type="ECO:0000256" key="4">
    <source>
        <dbReference type="ARBA" id="ARBA00022984"/>
    </source>
</evidence>
<dbReference type="GO" id="GO:0008360">
    <property type="term" value="P:regulation of cell shape"/>
    <property type="evidence" value="ECO:0007669"/>
    <property type="project" value="UniProtKB-KW"/>
</dbReference>
<dbReference type="Proteomes" id="UP000056090">
    <property type="component" value="Chromosome"/>
</dbReference>
<accession>A0A075P154</accession>
<proteinExistence type="inferred from homology"/>
<keyword evidence="3" id="KW-0133">Cell shape</keyword>
<evidence type="ECO:0000313" key="9">
    <source>
        <dbReference type="Proteomes" id="UP000056090"/>
    </source>
</evidence>
<evidence type="ECO:0000256" key="3">
    <source>
        <dbReference type="ARBA" id="ARBA00022960"/>
    </source>
</evidence>
<evidence type="ECO:0000259" key="7">
    <source>
        <dbReference type="Pfam" id="PF13480"/>
    </source>
</evidence>
<dbReference type="SUPFAM" id="SSF55729">
    <property type="entry name" value="Acyl-CoA N-acyltransferases (Nat)"/>
    <property type="match status" value="1"/>
</dbReference>
<protein>
    <recommendedName>
        <fullName evidence="7">BioF2-like acetyltransferase domain-containing protein</fullName>
    </recommendedName>
</protein>
<dbReference type="InterPro" id="IPR050644">
    <property type="entry name" value="PG_Glycine_Bridge_Synth"/>
</dbReference>
<dbReference type="InterPro" id="IPR003447">
    <property type="entry name" value="FEMABX"/>
</dbReference>
<keyword evidence="2" id="KW-0808">Transferase</keyword>
<feature type="domain" description="BioF2-like acetyltransferase" evidence="7">
    <location>
        <begin position="153"/>
        <end position="291"/>
    </location>
</feature>
<dbReference type="RefSeq" id="WP_052364394.1">
    <property type="nucleotide sequence ID" value="NZ_CBCSKJ010000002.1"/>
</dbReference>
<evidence type="ECO:0000256" key="2">
    <source>
        <dbReference type="ARBA" id="ARBA00022679"/>
    </source>
</evidence>
<dbReference type="PANTHER" id="PTHR36174:SF1">
    <property type="entry name" value="LIPID II:GLYCINE GLYCYLTRANSFERASE"/>
    <property type="match status" value="1"/>
</dbReference>
<evidence type="ECO:0000256" key="1">
    <source>
        <dbReference type="ARBA" id="ARBA00009943"/>
    </source>
</evidence>
<comment type="similarity">
    <text evidence="1">Belongs to the FemABX family.</text>
</comment>
<evidence type="ECO:0000313" key="8">
    <source>
        <dbReference type="EMBL" id="AIF99571.1"/>
    </source>
</evidence>
<organism evidence="8 9">
    <name type="scientific">Alteromonas australica</name>
    <dbReference type="NCBI Taxonomy" id="589873"/>
    <lineage>
        <taxon>Bacteria</taxon>
        <taxon>Pseudomonadati</taxon>
        <taxon>Pseudomonadota</taxon>
        <taxon>Gammaproteobacteria</taxon>
        <taxon>Alteromonadales</taxon>
        <taxon>Alteromonadaceae</taxon>
        <taxon>Alteromonas/Salinimonas group</taxon>
        <taxon>Alteromonas</taxon>
    </lineage>
</organism>
<keyword evidence="4" id="KW-0573">Peptidoglycan synthesis</keyword>
<dbReference type="PANTHER" id="PTHR36174">
    <property type="entry name" value="LIPID II:GLYCINE GLYCYLTRANSFERASE"/>
    <property type="match status" value="1"/>
</dbReference>
<dbReference type="Pfam" id="PF13480">
    <property type="entry name" value="Acetyltransf_6"/>
    <property type="match status" value="1"/>
</dbReference>